<gene>
    <name evidence="1" type="ORF">HPB47_010078</name>
</gene>
<evidence type="ECO:0000313" key="2">
    <source>
        <dbReference type="Proteomes" id="UP000805193"/>
    </source>
</evidence>
<name>A0AC60P058_IXOPE</name>
<dbReference type="Proteomes" id="UP000805193">
    <property type="component" value="Unassembled WGS sequence"/>
</dbReference>
<comment type="caution">
    <text evidence="1">The sequence shown here is derived from an EMBL/GenBank/DDBJ whole genome shotgun (WGS) entry which is preliminary data.</text>
</comment>
<reference evidence="1 2" key="1">
    <citation type="journal article" date="2020" name="Cell">
        <title>Large-Scale Comparative Analyses of Tick Genomes Elucidate Their Genetic Diversity and Vector Capacities.</title>
        <authorList>
            <consortium name="Tick Genome and Microbiome Consortium (TIGMIC)"/>
            <person name="Jia N."/>
            <person name="Wang J."/>
            <person name="Shi W."/>
            <person name="Du L."/>
            <person name="Sun Y."/>
            <person name="Zhan W."/>
            <person name="Jiang J.F."/>
            <person name="Wang Q."/>
            <person name="Zhang B."/>
            <person name="Ji P."/>
            <person name="Bell-Sakyi L."/>
            <person name="Cui X.M."/>
            <person name="Yuan T.T."/>
            <person name="Jiang B.G."/>
            <person name="Yang W.F."/>
            <person name="Lam T.T."/>
            <person name="Chang Q.C."/>
            <person name="Ding S.J."/>
            <person name="Wang X.J."/>
            <person name="Zhu J.G."/>
            <person name="Ruan X.D."/>
            <person name="Zhao L."/>
            <person name="Wei J.T."/>
            <person name="Ye R.Z."/>
            <person name="Que T.C."/>
            <person name="Du C.H."/>
            <person name="Zhou Y.H."/>
            <person name="Cheng J.X."/>
            <person name="Dai P.F."/>
            <person name="Guo W.B."/>
            <person name="Han X.H."/>
            <person name="Huang E.J."/>
            <person name="Li L.F."/>
            <person name="Wei W."/>
            <person name="Gao Y.C."/>
            <person name="Liu J.Z."/>
            <person name="Shao H.Z."/>
            <person name="Wang X."/>
            <person name="Wang C.C."/>
            <person name="Yang T.C."/>
            <person name="Huo Q.B."/>
            <person name="Li W."/>
            <person name="Chen H.Y."/>
            <person name="Chen S.E."/>
            <person name="Zhou L.G."/>
            <person name="Ni X.B."/>
            <person name="Tian J.H."/>
            <person name="Sheng Y."/>
            <person name="Liu T."/>
            <person name="Pan Y.S."/>
            <person name="Xia L.Y."/>
            <person name="Li J."/>
            <person name="Zhao F."/>
            <person name="Cao W.C."/>
        </authorList>
    </citation>
    <scope>NUCLEOTIDE SEQUENCE [LARGE SCALE GENOMIC DNA]</scope>
    <source>
        <strain evidence="1">Iper-2018</strain>
    </source>
</reference>
<organism evidence="1 2">
    <name type="scientific">Ixodes persulcatus</name>
    <name type="common">Taiga tick</name>
    <dbReference type="NCBI Taxonomy" id="34615"/>
    <lineage>
        <taxon>Eukaryota</taxon>
        <taxon>Metazoa</taxon>
        <taxon>Ecdysozoa</taxon>
        <taxon>Arthropoda</taxon>
        <taxon>Chelicerata</taxon>
        <taxon>Arachnida</taxon>
        <taxon>Acari</taxon>
        <taxon>Parasitiformes</taxon>
        <taxon>Ixodida</taxon>
        <taxon>Ixodoidea</taxon>
        <taxon>Ixodidae</taxon>
        <taxon>Ixodinae</taxon>
        <taxon>Ixodes</taxon>
    </lineage>
</organism>
<protein>
    <submittedName>
        <fullName evidence="1">Uncharacterized protein</fullName>
    </submittedName>
</protein>
<dbReference type="EMBL" id="JABSTQ010011325">
    <property type="protein sequence ID" value="KAG0412774.1"/>
    <property type="molecule type" value="Genomic_DNA"/>
</dbReference>
<proteinExistence type="predicted"/>
<sequence length="311" mass="34500">MALTQRSFCRRKFKLDLVETNKLNCLTRKSDKRALGIPDTTSNEKLAALGLHNTVEDIIRAQRVSQLESLTKRGADRHILATLGIRYEKQTGKKADVSRRVREALVIPNIPKHMHPTHHVQRRAARVKTLQKRVSHEEGDLYTDAASDGGGAMVATAVSQQGEVISSCTVKTSEPEVAEEMAIALAIRFREARIVVSDSEVQGDPEKTSTRVQLIWTPANSSLPGNEKAHGAARELAHRAGAPLDSSLAFLTGGDRLDTFRNILDHYAGEMLRSPSAHPLLDKRTSVAWRHLQTGSFPSPSLFNKWYPDKY</sequence>
<accession>A0AC60P058</accession>
<evidence type="ECO:0000313" key="1">
    <source>
        <dbReference type="EMBL" id="KAG0412774.1"/>
    </source>
</evidence>
<keyword evidence="2" id="KW-1185">Reference proteome</keyword>